<dbReference type="PANTHER" id="PTHR42085:SF2">
    <property type="entry name" value="F-BOX DOMAIN-CONTAINING PROTEIN"/>
    <property type="match status" value="1"/>
</dbReference>
<evidence type="ECO:0000256" key="1">
    <source>
        <dbReference type="ARBA" id="ARBA00023125"/>
    </source>
</evidence>
<evidence type="ECO:0000313" key="5">
    <source>
        <dbReference type="Proteomes" id="UP000799539"/>
    </source>
</evidence>
<feature type="DNA-binding region" description="Fork-head" evidence="2">
    <location>
        <begin position="43"/>
        <end position="104"/>
    </location>
</feature>
<reference evidence="4" key="1">
    <citation type="journal article" date="2020" name="Stud. Mycol.">
        <title>101 Dothideomycetes genomes: a test case for predicting lifestyles and emergence of pathogens.</title>
        <authorList>
            <person name="Haridas S."/>
            <person name="Albert R."/>
            <person name="Binder M."/>
            <person name="Bloem J."/>
            <person name="Labutti K."/>
            <person name="Salamov A."/>
            <person name="Andreopoulos B."/>
            <person name="Baker S."/>
            <person name="Barry K."/>
            <person name="Bills G."/>
            <person name="Bluhm B."/>
            <person name="Cannon C."/>
            <person name="Castanera R."/>
            <person name="Culley D."/>
            <person name="Daum C."/>
            <person name="Ezra D."/>
            <person name="Gonzalez J."/>
            <person name="Henrissat B."/>
            <person name="Kuo A."/>
            <person name="Liang C."/>
            <person name="Lipzen A."/>
            <person name="Lutzoni F."/>
            <person name="Magnuson J."/>
            <person name="Mondo S."/>
            <person name="Nolan M."/>
            <person name="Ohm R."/>
            <person name="Pangilinan J."/>
            <person name="Park H.-J."/>
            <person name="Ramirez L."/>
            <person name="Alfaro M."/>
            <person name="Sun H."/>
            <person name="Tritt A."/>
            <person name="Yoshinaga Y."/>
            <person name="Zwiers L.-H."/>
            <person name="Turgeon B."/>
            <person name="Goodwin S."/>
            <person name="Spatafora J."/>
            <person name="Crous P."/>
            <person name="Grigoriev I."/>
        </authorList>
    </citation>
    <scope>NUCLEOTIDE SEQUENCE</scope>
    <source>
        <strain evidence="4">SCOH1-5</strain>
    </source>
</reference>
<keyword evidence="5" id="KW-1185">Reference proteome</keyword>
<sequence length="408" mass="46676">MTSTAAELALAPPPLPFVPAEEPTTLRDQVEAVIQPWRAAINKPPFTTAQLIVFAFVVEGQEEMRRMKIYAWIVATFRFYGQLDWEKHLSALDRWDISDRDERSEVAADYFSTAIEDFFDVLQHFDLPIKTREHLPGDTITLTISWPAARIFLNLEPERQGIFPFTELPAELREKIFKLLFVFPKAGLMKEQRGNNAGRLVTLSGTPQPNYEDQLDESFHINRQTLLLPDTSNFLAVSCVSKQLRSEALSIFYGENQFRFRYLDALQVGLNQMGKDARQQIRHLHITTELSFGQRLAETVVGLSSLLPDLTLDKLKISTGKWGDAFDTHCDPDTSLNRMWTLNGVPADHNKLEKMHGIFELVALAKRAKTLEWSETEWEVHVDAVFKTWLLRQLERTKDVGGDDISET</sequence>
<organism evidence="4 5">
    <name type="scientific">Cercospora zeae-maydis SCOH1-5</name>
    <dbReference type="NCBI Taxonomy" id="717836"/>
    <lineage>
        <taxon>Eukaryota</taxon>
        <taxon>Fungi</taxon>
        <taxon>Dikarya</taxon>
        <taxon>Ascomycota</taxon>
        <taxon>Pezizomycotina</taxon>
        <taxon>Dothideomycetes</taxon>
        <taxon>Dothideomycetidae</taxon>
        <taxon>Mycosphaerellales</taxon>
        <taxon>Mycosphaerellaceae</taxon>
        <taxon>Cercospora</taxon>
    </lineage>
</organism>
<feature type="domain" description="Fork-head" evidence="3">
    <location>
        <begin position="43"/>
        <end position="104"/>
    </location>
</feature>
<proteinExistence type="predicted"/>
<comment type="subcellular location">
    <subcellularLocation>
        <location evidence="2">Nucleus</location>
    </subcellularLocation>
</comment>
<dbReference type="InterPro" id="IPR038883">
    <property type="entry name" value="AN11006-like"/>
</dbReference>
<dbReference type="InterPro" id="IPR056632">
    <property type="entry name" value="DUF7730"/>
</dbReference>
<dbReference type="OrthoDB" id="3650687at2759"/>
<keyword evidence="2" id="KW-0539">Nucleus</keyword>
<dbReference type="EMBL" id="ML992711">
    <property type="protein sequence ID" value="KAF2206797.1"/>
    <property type="molecule type" value="Genomic_DNA"/>
</dbReference>
<dbReference type="AlphaFoldDB" id="A0A6A6F3B0"/>
<dbReference type="PANTHER" id="PTHR42085">
    <property type="entry name" value="F-BOX DOMAIN-CONTAINING PROTEIN"/>
    <property type="match status" value="1"/>
</dbReference>
<evidence type="ECO:0000256" key="2">
    <source>
        <dbReference type="PROSITE-ProRule" id="PRU00089"/>
    </source>
</evidence>
<dbReference type="InterPro" id="IPR001766">
    <property type="entry name" value="Fork_head_dom"/>
</dbReference>
<name>A0A6A6F3B0_9PEZI</name>
<dbReference type="GO" id="GO:0003700">
    <property type="term" value="F:DNA-binding transcription factor activity"/>
    <property type="evidence" value="ECO:0007669"/>
    <property type="project" value="InterPro"/>
</dbReference>
<evidence type="ECO:0000259" key="3">
    <source>
        <dbReference type="PROSITE" id="PS50039"/>
    </source>
</evidence>
<accession>A0A6A6F3B0</accession>
<dbReference type="PROSITE" id="PS50039">
    <property type="entry name" value="FORK_HEAD_3"/>
    <property type="match status" value="1"/>
</dbReference>
<evidence type="ECO:0000313" key="4">
    <source>
        <dbReference type="EMBL" id="KAF2206797.1"/>
    </source>
</evidence>
<dbReference type="GO" id="GO:0005634">
    <property type="term" value="C:nucleus"/>
    <property type="evidence" value="ECO:0007669"/>
    <property type="project" value="UniProtKB-SubCell"/>
</dbReference>
<gene>
    <name evidence="4" type="ORF">CERZMDRAFT_88993</name>
</gene>
<dbReference type="GO" id="GO:0043565">
    <property type="term" value="F:sequence-specific DNA binding"/>
    <property type="evidence" value="ECO:0007669"/>
    <property type="project" value="InterPro"/>
</dbReference>
<dbReference type="Proteomes" id="UP000799539">
    <property type="component" value="Unassembled WGS sequence"/>
</dbReference>
<dbReference type="Pfam" id="PF24864">
    <property type="entry name" value="DUF7730"/>
    <property type="match status" value="1"/>
</dbReference>
<keyword evidence="1 2" id="KW-0238">DNA-binding</keyword>
<protein>
    <recommendedName>
        <fullName evidence="3">Fork-head domain-containing protein</fullName>
    </recommendedName>
</protein>